<reference evidence="2 3" key="1">
    <citation type="submission" date="2009-10" db="EMBL/GenBank/DDBJ databases">
        <authorList>
            <person name="Weinstock G."/>
            <person name="Sodergren E."/>
            <person name="Clifton S."/>
            <person name="Fulton L."/>
            <person name="Fulton B."/>
            <person name="Courtney L."/>
            <person name="Fronick C."/>
            <person name="Harrison M."/>
            <person name="Strong C."/>
            <person name="Farmer C."/>
            <person name="Delahaunty K."/>
            <person name="Markovic C."/>
            <person name="Hall O."/>
            <person name="Minx P."/>
            <person name="Tomlinson C."/>
            <person name="Mitreva M."/>
            <person name="Nelson J."/>
            <person name="Hou S."/>
            <person name="Wollam A."/>
            <person name="Pepin K.H."/>
            <person name="Johnson M."/>
            <person name="Bhonagiri V."/>
            <person name="Nash W.E."/>
            <person name="Warren W."/>
            <person name="Chinwalla A."/>
            <person name="Mardis E.R."/>
            <person name="Wilson R.K."/>
        </authorList>
    </citation>
    <scope>NUCLEOTIDE SEQUENCE [LARGE SCALE GENOMIC DNA]</scope>
    <source>
        <strain evidence="2 3">ATCC 14685</strain>
    </source>
</reference>
<comment type="caution">
    <text evidence="2">The sequence shown here is derived from an EMBL/GenBank/DDBJ whole genome shotgun (WGS) entry which is preliminary data.</text>
</comment>
<sequence>MKRIFLSALPIILPLSAYADLPLTIEDMMTDKGKLETGNFPYLPEQRKQPHQTCRASLHPNRRNLVYPHSDRNPRKRQQYPFRRHPLQIGQLPAAQPQHLICRQRQNQPDRRHPMVEQAARPDGKTGILRKHIHLRPFRRRFRLHPNHSFKRIRAFQRFMAKQFRTEIWRTAYILSRF</sequence>
<dbReference type="Proteomes" id="UP000003294">
    <property type="component" value="Unassembled WGS sequence"/>
</dbReference>
<proteinExistence type="predicted"/>
<accession>D0W5J3</accession>
<dbReference type="EMBL" id="ACDY02000015">
    <property type="protein sequence ID" value="EEZ70921.1"/>
    <property type="molecule type" value="Genomic_DNA"/>
</dbReference>
<keyword evidence="1" id="KW-0732">Signal</keyword>
<evidence type="ECO:0000313" key="2">
    <source>
        <dbReference type="EMBL" id="EEZ70921.1"/>
    </source>
</evidence>
<evidence type="ECO:0000313" key="3">
    <source>
        <dbReference type="Proteomes" id="UP000003294"/>
    </source>
</evidence>
<name>D0W5J3_NEICI</name>
<dbReference type="STRING" id="546262.NEICINOT_04962"/>
<dbReference type="AlphaFoldDB" id="D0W5J3"/>
<protein>
    <submittedName>
        <fullName evidence="2">Uncharacterized protein</fullName>
    </submittedName>
</protein>
<gene>
    <name evidence="2" type="ORF">NEICINOT_04962</name>
</gene>
<evidence type="ECO:0000256" key="1">
    <source>
        <dbReference type="SAM" id="SignalP"/>
    </source>
</evidence>
<feature type="signal peptide" evidence="1">
    <location>
        <begin position="1"/>
        <end position="19"/>
    </location>
</feature>
<feature type="chain" id="PRO_5003017805" evidence="1">
    <location>
        <begin position="20"/>
        <end position="178"/>
    </location>
</feature>
<organism evidence="2 3">
    <name type="scientific">Neisseria cinerea ATCC 14685</name>
    <dbReference type="NCBI Taxonomy" id="546262"/>
    <lineage>
        <taxon>Bacteria</taxon>
        <taxon>Pseudomonadati</taxon>
        <taxon>Pseudomonadota</taxon>
        <taxon>Betaproteobacteria</taxon>
        <taxon>Neisseriales</taxon>
        <taxon>Neisseriaceae</taxon>
        <taxon>Neisseria</taxon>
    </lineage>
</organism>